<accession>A0A087SV19</accession>
<name>A0A087SV19_STEMI</name>
<sequence length="142" mass="15629">MIPEENARTNSPKLSPTVSVLESARGTNRKISYENYVTNFQEPSSAISVKESATGATRKISKQSNFINSQELSSVVPGPDAMKEGIVNNLWTVKPEEIIVETINKDNRILLISHSSNDLRFKVQWNIDVISVSPLSGVLSAQ</sequence>
<reference evidence="1 2" key="1">
    <citation type="submission" date="2013-11" db="EMBL/GenBank/DDBJ databases">
        <title>Genome sequencing of Stegodyphus mimosarum.</title>
        <authorList>
            <person name="Bechsgaard J."/>
        </authorList>
    </citation>
    <scope>NUCLEOTIDE SEQUENCE [LARGE SCALE GENOMIC DNA]</scope>
</reference>
<dbReference type="Proteomes" id="UP000054359">
    <property type="component" value="Unassembled WGS sequence"/>
</dbReference>
<organism evidence="1 2">
    <name type="scientific">Stegodyphus mimosarum</name>
    <name type="common">African social velvet spider</name>
    <dbReference type="NCBI Taxonomy" id="407821"/>
    <lineage>
        <taxon>Eukaryota</taxon>
        <taxon>Metazoa</taxon>
        <taxon>Ecdysozoa</taxon>
        <taxon>Arthropoda</taxon>
        <taxon>Chelicerata</taxon>
        <taxon>Arachnida</taxon>
        <taxon>Araneae</taxon>
        <taxon>Araneomorphae</taxon>
        <taxon>Entelegynae</taxon>
        <taxon>Eresoidea</taxon>
        <taxon>Eresidae</taxon>
        <taxon>Stegodyphus</taxon>
    </lineage>
</organism>
<dbReference type="EMBL" id="KK112089">
    <property type="protein sequence ID" value="KFM56708.1"/>
    <property type="molecule type" value="Genomic_DNA"/>
</dbReference>
<keyword evidence="2" id="KW-1185">Reference proteome</keyword>
<dbReference type="AlphaFoldDB" id="A0A087SV19"/>
<gene>
    <name evidence="1" type="ORF">X975_25828</name>
</gene>
<feature type="non-terminal residue" evidence="1">
    <location>
        <position position="142"/>
    </location>
</feature>
<evidence type="ECO:0000313" key="2">
    <source>
        <dbReference type="Proteomes" id="UP000054359"/>
    </source>
</evidence>
<dbReference type="OrthoDB" id="10666605at2759"/>
<proteinExistence type="predicted"/>
<protein>
    <submittedName>
        <fullName evidence="1">Uncharacterized protein</fullName>
    </submittedName>
</protein>
<evidence type="ECO:0000313" key="1">
    <source>
        <dbReference type="EMBL" id="KFM56708.1"/>
    </source>
</evidence>